<evidence type="ECO:0000313" key="8">
    <source>
        <dbReference type="Proteomes" id="UP001596223"/>
    </source>
</evidence>
<evidence type="ECO:0000256" key="2">
    <source>
        <dbReference type="ARBA" id="ARBA00022747"/>
    </source>
</evidence>
<keyword evidence="3" id="KW-0238">DNA-binding</keyword>
<protein>
    <submittedName>
        <fullName evidence="7">Restriction endonuclease subunit S</fullName>
    </submittedName>
</protein>
<feature type="coiled-coil region" evidence="5">
    <location>
        <begin position="50"/>
        <end position="77"/>
    </location>
</feature>
<dbReference type="Pfam" id="PF01420">
    <property type="entry name" value="Methylase_S"/>
    <property type="match status" value="2"/>
</dbReference>
<dbReference type="InterPro" id="IPR051212">
    <property type="entry name" value="Type-I_RE_S_subunit"/>
</dbReference>
<dbReference type="Proteomes" id="UP001596223">
    <property type="component" value="Unassembled WGS sequence"/>
</dbReference>
<comment type="subunit">
    <text evidence="4">The methyltransferase is composed of M and S polypeptides.</text>
</comment>
<evidence type="ECO:0000256" key="5">
    <source>
        <dbReference type="SAM" id="Coils"/>
    </source>
</evidence>
<keyword evidence="7" id="KW-0255">Endonuclease</keyword>
<evidence type="ECO:0000256" key="4">
    <source>
        <dbReference type="ARBA" id="ARBA00038652"/>
    </source>
</evidence>
<organism evidence="7 8">
    <name type="scientific">Nocardia lasii</name>
    <dbReference type="NCBI Taxonomy" id="1616107"/>
    <lineage>
        <taxon>Bacteria</taxon>
        <taxon>Bacillati</taxon>
        <taxon>Actinomycetota</taxon>
        <taxon>Actinomycetes</taxon>
        <taxon>Mycobacteriales</taxon>
        <taxon>Nocardiaceae</taxon>
        <taxon>Nocardia</taxon>
    </lineage>
</organism>
<evidence type="ECO:0000256" key="1">
    <source>
        <dbReference type="ARBA" id="ARBA00010923"/>
    </source>
</evidence>
<name>A0ABW1JMJ4_9NOCA</name>
<dbReference type="PANTHER" id="PTHR43140">
    <property type="entry name" value="TYPE-1 RESTRICTION ENZYME ECOKI SPECIFICITY PROTEIN"/>
    <property type="match status" value="1"/>
</dbReference>
<dbReference type="SUPFAM" id="SSF116734">
    <property type="entry name" value="DNA methylase specificity domain"/>
    <property type="match status" value="2"/>
</dbReference>
<gene>
    <name evidence="7" type="ORF">ACFP3H_03975</name>
</gene>
<dbReference type="EMBL" id="JBHSQN010000002">
    <property type="protein sequence ID" value="MFC6010197.1"/>
    <property type="molecule type" value="Genomic_DNA"/>
</dbReference>
<dbReference type="InterPro" id="IPR000055">
    <property type="entry name" value="Restrct_endonuc_typeI_TRD"/>
</dbReference>
<accession>A0ABW1JMJ4</accession>
<keyword evidence="8" id="KW-1185">Reference proteome</keyword>
<dbReference type="InterPro" id="IPR044946">
    <property type="entry name" value="Restrct_endonuc_typeI_TRD_sf"/>
</dbReference>
<comment type="similarity">
    <text evidence="1">Belongs to the type-I restriction system S methylase family.</text>
</comment>
<evidence type="ECO:0000256" key="3">
    <source>
        <dbReference type="ARBA" id="ARBA00023125"/>
    </source>
</evidence>
<feature type="domain" description="Type I restriction modification DNA specificity" evidence="6">
    <location>
        <begin position="14"/>
        <end position="66"/>
    </location>
</feature>
<keyword evidence="7" id="KW-0378">Hydrolase</keyword>
<dbReference type="GO" id="GO:0004519">
    <property type="term" value="F:endonuclease activity"/>
    <property type="evidence" value="ECO:0007669"/>
    <property type="project" value="UniProtKB-KW"/>
</dbReference>
<evidence type="ECO:0000259" key="6">
    <source>
        <dbReference type="Pfam" id="PF01420"/>
    </source>
</evidence>
<evidence type="ECO:0000313" key="7">
    <source>
        <dbReference type="EMBL" id="MFC6010197.1"/>
    </source>
</evidence>
<reference evidence="8" key="1">
    <citation type="journal article" date="2019" name="Int. J. Syst. Evol. Microbiol.">
        <title>The Global Catalogue of Microorganisms (GCM) 10K type strain sequencing project: providing services to taxonomists for standard genome sequencing and annotation.</title>
        <authorList>
            <consortium name="The Broad Institute Genomics Platform"/>
            <consortium name="The Broad Institute Genome Sequencing Center for Infectious Disease"/>
            <person name="Wu L."/>
            <person name="Ma J."/>
        </authorList>
    </citation>
    <scope>NUCLEOTIDE SEQUENCE [LARGE SCALE GENOMIC DNA]</scope>
    <source>
        <strain evidence="8">CCUG 36956</strain>
    </source>
</reference>
<comment type="caution">
    <text evidence="7">The sequence shown here is derived from an EMBL/GenBank/DDBJ whole genome shotgun (WGS) entry which is preliminary data.</text>
</comment>
<sequence length="319" mass="35341">MWTINSAAVSSTINEFATGTTRRRISRKNLAKIEIPLPPLFEQHRIVEAFEDHLSRLDAAEKMLRNALARLRRVRTLQLSAALGSREVVSYSTIGDECEVFVGATPSRADSSLWNGTLPWVSSGEVAFNRISTTRERITRSAAGKSSTRVHPPGTVMMAMIGEGKTRGQVAILDIEAAHNQNCAAIRIDSSRFISEFVYHLLRSRYAQNRNAGSGGVQPALNSQKVRQIELPMFTLDDQRAIVAEVELFEDSYTRAKSSIDTALARSAALRRSLLHMAFSGELVDQDPTDEPADVALVKIRAQTAPTRPRRRRKEVVAT</sequence>
<keyword evidence="7" id="KW-0540">Nuclease</keyword>
<feature type="domain" description="Type I restriction modification DNA specificity" evidence="6">
    <location>
        <begin position="91"/>
        <end position="250"/>
    </location>
</feature>
<keyword evidence="5" id="KW-0175">Coiled coil</keyword>
<dbReference type="Gene3D" id="3.90.220.20">
    <property type="entry name" value="DNA methylase specificity domains"/>
    <property type="match status" value="2"/>
</dbReference>
<keyword evidence="2" id="KW-0680">Restriction system</keyword>
<proteinExistence type="inferred from homology"/>
<dbReference type="PANTHER" id="PTHR43140:SF1">
    <property type="entry name" value="TYPE I RESTRICTION ENZYME ECOKI SPECIFICITY SUBUNIT"/>
    <property type="match status" value="1"/>
</dbReference>
<dbReference type="RefSeq" id="WP_378599774.1">
    <property type="nucleotide sequence ID" value="NZ_JBHSQN010000002.1"/>
</dbReference>